<dbReference type="AlphaFoldDB" id="A0A820JLZ3"/>
<evidence type="ECO:0000313" key="2">
    <source>
        <dbReference type="Proteomes" id="UP000663881"/>
    </source>
</evidence>
<dbReference type="Proteomes" id="UP000663881">
    <property type="component" value="Unassembled WGS sequence"/>
</dbReference>
<comment type="caution">
    <text evidence="1">The sequence shown here is derived from an EMBL/GenBank/DDBJ whole genome shotgun (WGS) entry which is preliminary data.</text>
</comment>
<accession>A0A820JLZ3</accession>
<feature type="non-terminal residue" evidence="1">
    <location>
        <position position="102"/>
    </location>
</feature>
<gene>
    <name evidence="1" type="ORF">OKA104_LOCUS47542</name>
</gene>
<proteinExistence type="predicted"/>
<reference evidence="1" key="1">
    <citation type="submission" date="2021-02" db="EMBL/GenBank/DDBJ databases">
        <authorList>
            <person name="Nowell W R."/>
        </authorList>
    </citation>
    <scope>NUCLEOTIDE SEQUENCE</scope>
</reference>
<dbReference type="EMBL" id="CAJOAY010019028">
    <property type="protein sequence ID" value="CAF4326655.1"/>
    <property type="molecule type" value="Genomic_DNA"/>
</dbReference>
<organism evidence="1 2">
    <name type="scientific">Adineta steineri</name>
    <dbReference type="NCBI Taxonomy" id="433720"/>
    <lineage>
        <taxon>Eukaryota</taxon>
        <taxon>Metazoa</taxon>
        <taxon>Spiralia</taxon>
        <taxon>Gnathifera</taxon>
        <taxon>Rotifera</taxon>
        <taxon>Eurotatoria</taxon>
        <taxon>Bdelloidea</taxon>
        <taxon>Adinetida</taxon>
        <taxon>Adinetidae</taxon>
        <taxon>Adineta</taxon>
    </lineage>
</organism>
<protein>
    <submittedName>
        <fullName evidence="1">Uncharacterized protein</fullName>
    </submittedName>
</protein>
<sequence>MNQTISLVHQAQQAQQSMIDAINHTLQITLFPSLTKMIEIVYSLIDNLKPNSKSLNIDQICNITNKQLLYINEASKEFCQHQEELKKISSKQNDAFNMVIDS</sequence>
<name>A0A820JLZ3_9BILA</name>
<evidence type="ECO:0000313" key="1">
    <source>
        <dbReference type="EMBL" id="CAF4326655.1"/>
    </source>
</evidence>